<feature type="compositionally biased region" description="Low complexity" evidence="1">
    <location>
        <begin position="41"/>
        <end position="52"/>
    </location>
</feature>
<reference evidence="2 3" key="1">
    <citation type="journal article" name="Sci. Rep.">
        <title>Genome-scale phylogenetic analyses confirm Olpidium as the closest living zoosporic fungus to the non-flagellated, terrestrial fungi.</title>
        <authorList>
            <person name="Chang Y."/>
            <person name="Rochon D."/>
            <person name="Sekimoto S."/>
            <person name="Wang Y."/>
            <person name="Chovatia M."/>
            <person name="Sandor L."/>
            <person name="Salamov A."/>
            <person name="Grigoriev I.V."/>
            <person name="Stajich J.E."/>
            <person name="Spatafora J.W."/>
        </authorList>
    </citation>
    <scope>NUCLEOTIDE SEQUENCE [LARGE SCALE GENOMIC DNA]</scope>
    <source>
        <strain evidence="2">S191</strain>
    </source>
</reference>
<comment type="caution">
    <text evidence="2">The sequence shown here is derived from an EMBL/GenBank/DDBJ whole genome shotgun (WGS) entry which is preliminary data.</text>
</comment>
<name>A0A8H7ZMK1_9FUNG</name>
<dbReference type="AlphaFoldDB" id="A0A8H7ZMK1"/>
<feature type="non-terminal residue" evidence="2">
    <location>
        <position position="1"/>
    </location>
</feature>
<evidence type="ECO:0000313" key="2">
    <source>
        <dbReference type="EMBL" id="KAG5455688.1"/>
    </source>
</evidence>
<dbReference type="EMBL" id="JAEFCI010012943">
    <property type="protein sequence ID" value="KAG5455688.1"/>
    <property type="molecule type" value="Genomic_DNA"/>
</dbReference>
<evidence type="ECO:0000313" key="3">
    <source>
        <dbReference type="Proteomes" id="UP000673691"/>
    </source>
</evidence>
<feature type="compositionally biased region" description="Basic residues" evidence="1">
    <location>
        <begin position="72"/>
        <end position="83"/>
    </location>
</feature>
<proteinExistence type="predicted"/>
<feature type="region of interest" description="Disordered" evidence="1">
    <location>
        <begin position="1"/>
        <end position="110"/>
    </location>
</feature>
<dbReference type="Proteomes" id="UP000673691">
    <property type="component" value="Unassembled WGS sequence"/>
</dbReference>
<organism evidence="2 3">
    <name type="scientific">Olpidium bornovanus</name>
    <dbReference type="NCBI Taxonomy" id="278681"/>
    <lineage>
        <taxon>Eukaryota</taxon>
        <taxon>Fungi</taxon>
        <taxon>Fungi incertae sedis</taxon>
        <taxon>Olpidiomycota</taxon>
        <taxon>Olpidiomycotina</taxon>
        <taxon>Olpidiomycetes</taxon>
        <taxon>Olpidiales</taxon>
        <taxon>Olpidiaceae</taxon>
        <taxon>Olpidium</taxon>
    </lineage>
</organism>
<protein>
    <submittedName>
        <fullName evidence="2">Uncharacterized protein</fullName>
    </submittedName>
</protein>
<keyword evidence="3" id="KW-1185">Reference proteome</keyword>
<evidence type="ECO:0000256" key="1">
    <source>
        <dbReference type="SAM" id="MobiDB-lite"/>
    </source>
</evidence>
<feature type="compositionally biased region" description="Basic and acidic residues" evidence="1">
    <location>
        <begin position="57"/>
        <end position="71"/>
    </location>
</feature>
<accession>A0A8H7ZMK1</accession>
<sequence>AFAPRPKSRPQTPHNAALYRVPPKTSTRPHSLSPSPTTHIPPLHLASLPHALGDQEASLRRGPSENKEKKAPPPRHTHKRRGLRVLADPVRSQGSADRARPPASPGVFPENRFGARASAVRWAGCTSHRRGANLAHVVSFRLSHRYYKRPCKSPAIYFSRLAAVFRELAVPQGQGPVAAVRGRPAGRDHRVYAAAWAGALALPAPAGCRGSALLPPHLT</sequence>
<feature type="compositionally biased region" description="Polar residues" evidence="1">
    <location>
        <begin position="24"/>
        <end position="38"/>
    </location>
</feature>
<gene>
    <name evidence="2" type="ORF">BJ554DRAFT_4805</name>
</gene>